<accession>S4P4S8</accession>
<sequence length="74" mass="8786">MFWCYYETAVCLGVCLLSDWLGRFHWSMGKLFVSYIRGREFSIEHAIRLPFRGHYFNWSFGHAFYNSHANIGNA</sequence>
<dbReference type="AlphaFoldDB" id="S4P4S8"/>
<protein>
    <submittedName>
        <fullName evidence="1">Uncharacterized protein</fullName>
    </submittedName>
</protein>
<organism evidence="1">
    <name type="scientific">Pararge aegeria</name>
    <name type="common">speckled wood butterfly</name>
    <dbReference type="NCBI Taxonomy" id="116150"/>
    <lineage>
        <taxon>Eukaryota</taxon>
        <taxon>Metazoa</taxon>
        <taxon>Ecdysozoa</taxon>
        <taxon>Arthropoda</taxon>
        <taxon>Hexapoda</taxon>
        <taxon>Insecta</taxon>
        <taxon>Pterygota</taxon>
        <taxon>Neoptera</taxon>
        <taxon>Endopterygota</taxon>
        <taxon>Lepidoptera</taxon>
        <taxon>Glossata</taxon>
        <taxon>Ditrysia</taxon>
        <taxon>Papilionoidea</taxon>
        <taxon>Nymphalidae</taxon>
        <taxon>Satyrinae</taxon>
        <taxon>Satyrini</taxon>
        <taxon>Parargina</taxon>
        <taxon>Pararge</taxon>
    </lineage>
</organism>
<reference evidence="1" key="2">
    <citation type="submission" date="2013-05" db="EMBL/GenBank/DDBJ databases">
        <authorList>
            <person name="Carter J.-M."/>
            <person name="Baker S.C."/>
            <person name="Pink R."/>
            <person name="Carter D.R.F."/>
            <person name="Collins A."/>
            <person name="Tomlin J."/>
            <person name="Gibbs M."/>
            <person name="Breuker C.J."/>
        </authorList>
    </citation>
    <scope>NUCLEOTIDE SEQUENCE</scope>
    <source>
        <tissue evidence="1">Ovary</tissue>
    </source>
</reference>
<dbReference type="EMBL" id="GAIX01011070">
    <property type="protein sequence ID" value="JAA81490.1"/>
    <property type="molecule type" value="Transcribed_RNA"/>
</dbReference>
<proteinExistence type="predicted"/>
<evidence type="ECO:0000313" key="1">
    <source>
        <dbReference type="EMBL" id="JAA81490.1"/>
    </source>
</evidence>
<name>S4P4S8_9NEOP</name>
<reference evidence="1" key="1">
    <citation type="journal article" date="2013" name="BMC Genomics">
        <title>Unscrambling butterfly oogenesis.</title>
        <authorList>
            <person name="Carter J.M."/>
            <person name="Baker S.C."/>
            <person name="Pink R."/>
            <person name="Carter D.R."/>
            <person name="Collins A."/>
            <person name="Tomlin J."/>
            <person name="Gibbs M."/>
            <person name="Breuker C.J."/>
        </authorList>
    </citation>
    <scope>NUCLEOTIDE SEQUENCE</scope>
    <source>
        <tissue evidence="1">Ovary</tissue>
    </source>
</reference>